<comment type="similarity">
    <text evidence="1 13">Belongs to the helicase family. DnaB subfamily.</text>
</comment>
<dbReference type="CDD" id="cd00984">
    <property type="entry name" value="DnaB_C"/>
    <property type="match status" value="1"/>
</dbReference>
<dbReference type="InterPro" id="IPR016136">
    <property type="entry name" value="DNA_helicase_N/primase_C"/>
</dbReference>
<name>A0A2U1FP76_9PORP</name>
<dbReference type="InterPro" id="IPR027417">
    <property type="entry name" value="P-loop_NTPase"/>
</dbReference>
<dbReference type="PANTHER" id="PTHR30153:SF2">
    <property type="entry name" value="REPLICATIVE DNA HELICASE"/>
    <property type="match status" value="1"/>
</dbReference>
<keyword evidence="2 13" id="KW-0639">Primosome</keyword>
<dbReference type="Proteomes" id="UP000245462">
    <property type="component" value="Unassembled WGS sequence"/>
</dbReference>
<comment type="function">
    <text evidence="10 13">The main replicative DNA helicase, it participates in initiation and elongation during chromosome replication. Travels ahead of the DNA replisome, separating dsDNA into templates for DNA synthesis. A processive ATP-dependent 5'-3' DNA helicase it has DNA-dependent ATPase activity.</text>
</comment>
<evidence type="ECO:0000256" key="15">
    <source>
        <dbReference type="SAM" id="MobiDB-lite"/>
    </source>
</evidence>
<organism evidence="17 18">
    <name type="scientific">Porphyromonas loveana</name>
    <dbReference type="NCBI Taxonomy" id="1884669"/>
    <lineage>
        <taxon>Bacteria</taxon>
        <taxon>Pseudomonadati</taxon>
        <taxon>Bacteroidota</taxon>
        <taxon>Bacteroidia</taxon>
        <taxon>Bacteroidales</taxon>
        <taxon>Porphyromonadaceae</taxon>
        <taxon>Porphyromonas</taxon>
    </lineage>
</organism>
<dbReference type="GO" id="GO:0016887">
    <property type="term" value="F:ATP hydrolysis activity"/>
    <property type="evidence" value="ECO:0007669"/>
    <property type="project" value="RHEA"/>
</dbReference>
<keyword evidence="5 13" id="KW-0378">Hydrolase</keyword>
<dbReference type="PANTHER" id="PTHR30153">
    <property type="entry name" value="REPLICATIVE DNA HELICASE DNAB"/>
    <property type="match status" value="1"/>
</dbReference>
<dbReference type="SUPFAM" id="SSF52540">
    <property type="entry name" value="P-loop containing nucleoside triphosphate hydrolases"/>
    <property type="match status" value="1"/>
</dbReference>
<evidence type="ECO:0000256" key="14">
    <source>
        <dbReference type="SAM" id="Coils"/>
    </source>
</evidence>
<keyword evidence="14" id="KW-0175">Coiled coil</keyword>
<dbReference type="GO" id="GO:0005524">
    <property type="term" value="F:ATP binding"/>
    <property type="evidence" value="ECO:0007669"/>
    <property type="project" value="UniProtKB-UniRule"/>
</dbReference>
<dbReference type="AlphaFoldDB" id="A0A2U1FP76"/>
<evidence type="ECO:0000256" key="7">
    <source>
        <dbReference type="ARBA" id="ARBA00022840"/>
    </source>
</evidence>
<dbReference type="GeneID" id="94549933"/>
<evidence type="ECO:0000256" key="12">
    <source>
        <dbReference type="NCBIfam" id="TIGR00665"/>
    </source>
</evidence>
<evidence type="ECO:0000313" key="17">
    <source>
        <dbReference type="EMBL" id="PVZ13991.1"/>
    </source>
</evidence>
<keyword evidence="7 13" id="KW-0067">ATP-binding</keyword>
<evidence type="ECO:0000256" key="5">
    <source>
        <dbReference type="ARBA" id="ARBA00022801"/>
    </source>
</evidence>
<dbReference type="Gene3D" id="3.40.50.300">
    <property type="entry name" value="P-loop containing nucleotide triphosphate hydrolases"/>
    <property type="match status" value="1"/>
</dbReference>
<dbReference type="GO" id="GO:1990077">
    <property type="term" value="C:primosome complex"/>
    <property type="evidence" value="ECO:0007669"/>
    <property type="project" value="UniProtKB-UniRule"/>
</dbReference>
<sequence length="527" mass="58379">MPTPKPRTKRTTTESITAPLEGRIPPQAPELEEAVLGAILLEKDAYMQVGELLRPTTFYVKAHELIYEAITQLALSQKPVDLLTVTEQLKKNGNLEIVGGPSYIAGLTLKVASSANLEFHAKILVQKALSREVIGFSSEVLKRAYDDTDDVEEQLQQAEGRLFEISQRNMKQDFKAVDPIIAEAMREIVTAANRKEGLSGQPSGFPAIDKLTAGWQASDLIIIAARPAMGKTAFVLSMAKYMAIDYNIPVAIFNLEMSSIQLVKRLMSNVCEIPGEKLKTGRLEGHEWEQLDSKLKDFENKPLYIDDTPSLSVFELRTKSRRLVSQYGVRMIIIDYLQLMNASGMSFGNREQEVSTISRSLKVLAKELKIPIVALSQLNRSVETRQGDINSKRPQLSDLRESGAIEQDADMVCFIHRPEYYKLTEDQQGNSLVGIGEFIIAKHRNGPVGDVRLRFRGEFAKFLPLEAESIIRRHSRIGASPTEEGVGNGSFAPPLPPPDDPLSAGGYVGSTSEDDFLKESSDIGTPF</sequence>
<dbReference type="EMBL" id="QEKY01000002">
    <property type="protein sequence ID" value="PVZ13991.1"/>
    <property type="molecule type" value="Genomic_DNA"/>
</dbReference>
<dbReference type="NCBIfam" id="TIGR00665">
    <property type="entry name" value="DnaB"/>
    <property type="match status" value="1"/>
</dbReference>
<keyword evidence="4 13" id="KW-0547">Nucleotide-binding</keyword>
<evidence type="ECO:0000256" key="9">
    <source>
        <dbReference type="ARBA" id="ARBA00023235"/>
    </source>
</evidence>
<dbReference type="GO" id="GO:0006269">
    <property type="term" value="P:DNA replication, synthesis of primer"/>
    <property type="evidence" value="ECO:0007669"/>
    <property type="project" value="UniProtKB-UniRule"/>
</dbReference>
<dbReference type="InterPro" id="IPR007692">
    <property type="entry name" value="DNA_helicase_DnaB"/>
</dbReference>
<evidence type="ECO:0000256" key="10">
    <source>
        <dbReference type="ARBA" id="ARBA00044932"/>
    </source>
</evidence>
<dbReference type="GO" id="GO:0003677">
    <property type="term" value="F:DNA binding"/>
    <property type="evidence" value="ECO:0007669"/>
    <property type="project" value="UniProtKB-UniRule"/>
</dbReference>
<feature type="domain" description="SF4 helicase" evidence="16">
    <location>
        <begin position="194"/>
        <end position="469"/>
    </location>
</feature>
<dbReference type="SUPFAM" id="SSF48024">
    <property type="entry name" value="N-terminal domain of DnaB helicase"/>
    <property type="match status" value="1"/>
</dbReference>
<evidence type="ECO:0000256" key="4">
    <source>
        <dbReference type="ARBA" id="ARBA00022741"/>
    </source>
</evidence>
<feature type="coiled-coil region" evidence="14">
    <location>
        <begin position="141"/>
        <end position="168"/>
    </location>
</feature>
<dbReference type="GO" id="GO:0005829">
    <property type="term" value="C:cytosol"/>
    <property type="evidence" value="ECO:0007669"/>
    <property type="project" value="TreeGrafter"/>
</dbReference>
<dbReference type="InterPro" id="IPR007693">
    <property type="entry name" value="DNA_helicase_DnaB-like_N"/>
</dbReference>
<evidence type="ECO:0000256" key="8">
    <source>
        <dbReference type="ARBA" id="ARBA00023125"/>
    </source>
</evidence>
<feature type="region of interest" description="Disordered" evidence="15">
    <location>
        <begin position="476"/>
        <end position="527"/>
    </location>
</feature>
<evidence type="ECO:0000259" key="16">
    <source>
        <dbReference type="PROSITE" id="PS51199"/>
    </source>
</evidence>
<accession>A0A2U1FP76</accession>
<feature type="region of interest" description="Disordered" evidence="15">
    <location>
        <begin position="1"/>
        <end position="24"/>
    </location>
</feature>
<dbReference type="PROSITE" id="PS51199">
    <property type="entry name" value="SF4_HELICASE"/>
    <property type="match status" value="1"/>
</dbReference>
<dbReference type="OrthoDB" id="9773982at2"/>
<evidence type="ECO:0000256" key="6">
    <source>
        <dbReference type="ARBA" id="ARBA00022806"/>
    </source>
</evidence>
<evidence type="ECO:0000256" key="2">
    <source>
        <dbReference type="ARBA" id="ARBA00022515"/>
    </source>
</evidence>
<dbReference type="RefSeq" id="WP_116678487.1">
    <property type="nucleotide sequence ID" value="NZ_JBGXZY010000112.1"/>
</dbReference>
<dbReference type="Pfam" id="PF03796">
    <property type="entry name" value="DnaB_C"/>
    <property type="match status" value="1"/>
</dbReference>
<proteinExistence type="inferred from homology"/>
<dbReference type="InterPro" id="IPR007694">
    <property type="entry name" value="DNA_helicase_DnaB-like_C"/>
</dbReference>
<comment type="caution">
    <text evidence="17">The sequence shown here is derived from an EMBL/GenBank/DDBJ whole genome shotgun (WGS) entry which is preliminary data.</text>
</comment>
<dbReference type="GO" id="GO:0043139">
    <property type="term" value="F:5'-3' DNA helicase activity"/>
    <property type="evidence" value="ECO:0007669"/>
    <property type="project" value="UniProtKB-EC"/>
</dbReference>
<dbReference type="EC" id="5.6.2.3" evidence="12 13"/>
<evidence type="ECO:0000256" key="1">
    <source>
        <dbReference type="ARBA" id="ARBA00008428"/>
    </source>
</evidence>
<comment type="catalytic activity">
    <reaction evidence="11 13">
        <text>ATP + H2O = ADP + phosphate + H(+)</text>
        <dbReference type="Rhea" id="RHEA:13065"/>
        <dbReference type="ChEBI" id="CHEBI:15377"/>
        <dbReference type="ChEBI" id="CHEBI:15378"/>
        <dbReference type="ChEBI" id="CHEBI:30616"/>
        <dbReference type="ChEBI" id="CHEBI:43474"/>
        <dbReference type="ChEBI" id="CHEBI:456216"/>
        <dbReference type="EC" id="5.6.2.3"/>
    </reaction>
</comment>
<dbReference type="Gene3D" id="1.10.860.10">
    <property type="entry name" value="DNAb Helicase, Chain A"/>
    <property type="match status" value="1"/>
</dbReference>
<dbReference type="InterPro" id="IPR036185">
    <property type="entry name" value="DNA_heli_DnaB-like_N_sf"/>
</dbReference>
<keyword evidence="18" id="KW-1185">Reference proteome</keyword>
<feature type="compositionally biased region" description="Basic residues" evidence="15">
    <location>
        <begin position="1"/>
        <end position="10"/>
    </location>
</feature>
<gene>
    <name evidence="17" type="ORF">C7382_10233</name>
</gene>
<protein>
    <recommendedName>
        <fullName evidence="12 13">Replicative DNA helicase</fullName>
        <ecNumber evidence="12 13">5.6.2.3</ecNumber>
    </recommendedName>
</protein>
<dbReference type="FunFam" id="1.10.860.10:FF:000001">
    <property type="entry name" value="Replicative DNA helicase"/>
    <property type="match status" value="1"/>
</dbReference>
<evidence type="ECO:0000256" key="13">
    <source>
        <dbReference type="RuleBase" id="RU362085"/>
    </source>
</evidence>
<dbReference type="Pfam" id="PF00772">
    <property type="entry name" value="DnaB"/>
    <property type="match status" value="1"/>
</dbReference>
<evidence type="ECO:0000313" key="18">
    <source>
        <dbReference type="Proteomes" id="UP000245462"/>
    </source>
</evidence>
<reference evidence="17 18" key="1">
    <citation type="submission" date="2018-04" db="EMBL/GenBank/DDBJ databases">
        <title>Genomic Encyclopedia of Type Strains, Phase IV (KMG-IV): sequencing the most valuable type-strain genomes for metagenomic binning, comparative biology and taxonomic classification.</title>
        <authorList>
            <person name="Goeker M."/>
        </authorList>
    </citation>
    <scope>NUCLEOTIDE SEQUENCE [LARGE SCALE GENOMIC DNA]</scope>
    <source>
        <strain evidence="17 18">DSM 28520</strain>
    </source>
</reference>
<evidence type="ECO:0000256" key="11">
    <source>
        <dbReference type="ARBA" id="ARBA00048954"/>
    </source>
</evidence>
<keyword evidence="9" id="KW-0413">Isomerase</keyword>
<keyword evidence="8 13" id="KW-0238">DNA-binding</keyword>
<evidence type="ECO:0000256" key="3">
    <source>
        <dbReference type="ARBA" id="ARBA00022705"/>
    </source>
</evidence>
<keyword evidence="6 13" id="KW-0347">Helicase</keyword>
<keyword evidence="3 13" id="KW-0235">DNA replication</keyword>